<keyword evidence="1" id="KW-0436">Ligase</keyword>
<dbReference type="RefSeq" id="WP_071664276.1">
    <property type="nucleotide sequence ID" value="NZ_CP009654.1"/>
</dbReference>
<proteinExistence type="predicted"/>
<dbReference type="Proteomes" id="UP000182521">
    <property type="component" value="Chromosome"/>
</dbReference>
<accession>A0A1J0KVJ1</accession>
<evidence type="ECO:0000313" key="1">
    <source>
        <dbReference type="EMBL" id="APC97840.1"/>
    </source>
</evidence>
<dbReference type="EMBL" id="CP009654">
    <property type="protein sequence ID" value="APC97840.1"/>
    <property type="molecule type" value="Genomic_DNA"/>
</dbReference>
<dbReference type="OrthoDB" id="79662at2"/>
<dbReference type="InterPro" id="IPR009097">
    <property type="entry name" value="Cyclic_Pdiesterase"/>
</dbReference>
<dbReference type="STRING" id="1542390.KX01_1381"/>
<organism evidence="1 2">
    <name type="scientific">Francisella frigiditurris</name>
    <dbReference type="NCBI Taxonomy" id="1542390"/>
    <lineage>
        <taxon>Bacteria</taxon>
        <taxon>Pseudomonadati</taxon>
        <taxon>Pseudomonadota</taxon>
        <taxon>Gammaproteobacteria</taxon>
        <taxon>Thiotrichales</taxon>
        <taxon>Francisellaceae</taxon>
        <taxon>Francisella</taxon>
    </lineage>
</organism>
<dbReference type="GO" id="GO:0016874">
    <property type="term" value="F:ligase activity"/>
    <property type="evidence" value="ECO:0007669"/>
    <property type="project" value="UniProtKB-KW"/>
</dbReference>
<gene>
    <name evidence="1" type="ORF">KX01_1381</name>
</gene>
<dbReference type="SUPFAM" id="SSF55144">
    <property type="entry name" value="LigT-like"/>
    <property type="match status" value="1"/>
</dbReference>
<keyword evidence="2" id="KW-1185">Reference proteome</keyword>
<evidence type="ECO:0000313" key="2">
    <source>
        <dbReference type="Proteomes" id="UP000182521"/>
    </source>
</evidence>
<sequence length="252" mass="28927">MFKKVIVILLITVSFISVSFSSSFKEYDIHLIPSKEVTLYIKDFNEFLDSKGLLKKYNITPFIVNHPAHITLYLTGFSPEKIPFIEENIENITQNISEFNIELTNINVNNSGFIMLDVENSNELKLFSDTIVSSLSQYRNSEYSIPKWVKYYPQKNESFTKYGSPNTFSEFTPHFSIMAISLDDEQQKQNFIKDMSNAIAEFRAKPIKAKIVAISLGEVDKNGQIIKELLTIPLKQNSNKNIVNHKKGENHV</sequence>
<dbReference type="Gene3D" id="3.90.1140.10">
    <property type="entry name" value="Cyclic phosphodiesterase"/>
    <property type="match status" value="1"/>
</dbReference>
<protein>
    <submittedName>
        <fullName evidence="1">2'-5' RNA ligase superfamily protein</fullName>
    </submittedName>
</protein>
<dbReference type="KEGG" id="frc:KX01_1381"/>
<reference evidence="2" key="1">
    <citation type="submission" date="2014-10" db="EMBL/GenBank/DDBJ databases">
        <authorList>
            <person name="Kuske C.R."/>
            <person name="Challacombe J.F."/>
            <person name="Daligault H.E."/>
            <person name="Davenport K.W."/>
            <person name="Johnson S.L."/>
            <person name="Siddaramappa S."/>
            <person name="Petersen J.M."/>
        </authorList>
    </citation>
    <scope>NUCLEOTIDE SEQUENCE [LARGE SCALE GENOMIC DNA]</scope>
    <source>
        <strain evidence="2">CA97-1460</strain>
    </source>
</reference>
<dbReference type="AlphaFoldDB" id="A0A1J0KVJ1"/>
<name>A0A1J0KVJ1_9GAMM</name>
<dbReference type="Pfam" id="PF13563">
    <property type="entry name" value="2_5_RNA_ligase2"/>
    <property type="match status" value="1"/>
</dbReference>